<proteinExistence type="predicted"/>
<dbReference type="InterPro" id="IPR011335">
    <property type="entry name" value="Restrct_endonuc-II-like"/>
</dbReference>
<name>A0ABQ6JWS9_9MICO</name>
<dbReference type="Gene3D" id="3.40.960.10">
    <property type="entry name" value="VSR Endonuclease"/>
    <property type="match status" value="1"/>
</dbReference>
<evidence type="ECO:0000259" key="1">
    <source>
        <dbReference type="Pfam" id="PF04480"/>
    </source>
</evidence>
<dbReference type="InterPro" id="IPR007569">
    <property type="entry name" value="DUF559"/>
</dbReference>
<evidence type="ECO:0000313" key="2">
    <source>
        <dbReference type="EMBL" id="GMA91704.1"/>
    </source>
</evidence>
<feature type="domain" description="DUF559" evidence="1">
    <location>
        <begin position="203"/>
        <end position="279"/>
    </location>
</feature>
<dbReference type="SUPFAM" id="SSF52980">
    <property type="entry name" value="Restriction endonuclease-like"/>
    <property type="match status" value="1"/>
</dbReference>
<dbReference type="RefSeq" id="WP_284300157.1">
    <property type="nucleotide sequence ID" value="NZ_BSVA01000001.1"/>
</dbReference>
<evidence type="ECO:0000313" key="3">
    <source>
        <dbReference type="Proteomes" id="UP001157069"/>
    </source>
</evidence>
<dbReference type="Pfam" id="PF04480">
    <property type="entry name" value="DUF559"/>
    <property type="match status" value="1"/>
</dbReference>
<dbReference type="Proteomes" id="UP001157069">
    <property type="component" value="Unassembled WGS sequence"/>
</dbReference>
<comment type="caution">
    <text evidence="2">The sequence shown here is derived from an EMBL/GenBank/DDBJ whole genome shotgun (WGS) entry which is preliminary data.</text>
</comment>
<dbReference type="EMBL" id="BSVA01000001">
    <property type="protein sequence ID" value="GMA91704.1"/>
    <property type="molecule type" value="Genomic_DNA"/>
</dbReference>
<protein>
    <recommendedName>
        <fullName evidence="1">DUF559 domain-containing protein</fullName>
    </recommendedName>
</protein>
<accession>A0ABQ6JWS9</accession>
<organism evidence="2 3">
    <name type="scientific">Homoserinibacter gongjuensis</name>
    <dbReference type="NCBI Taxonomy" id="1162968"/>
    <lineage>
        <taxon>Bacteria</taxon>
        <taxon>Bacillati</taxon>
        <taxon>Actinomycetota</taxon>
        <taxon>Actinomycetes</taxon>
        <taxon>Micrococcales</taxon>
        <taxon>Microbacteriaceae</taxon>
        <taxon>Homoserinibacter</taxon>
    </lineage>
</organism>
<keyword evidence="3" id="KW-1185">Reference proteome</keyword>
<gene>
    <name evidence="2" type="ORF">GCM10025869_22330</name>
</gene>
<sequence>MSLSADIRQLGGLAPAHALLQLGWTYRTLDYAARQGWVQRVRNGWYALTEIDELLSSTWRVGGLATCATGAASHGMWTPPDEQLHVVVPPNHARMRRHDDRHTRLSESPDDRVVVHWREADAHDRFRATPLECLIDLAACHSPAWVLAALDSGLARRVLTREDLRELRRRLPGTRSQIIDLVDPRSESFPESVLRWYLVQARIPFRIQQWIDDMRVDFLIGRLVVEVDGKEHHDNPTAFERDRARDARLSIRGYRVLHFSYAQVVYRPDEVLAAICAALARGDHR</sequence>
<reference evidence="3" key="1">
    <citation type="journal article" date="2019" name="Int. J. Syst. Evol. Microbiol.">
        <title>The Global Catalogue of Microorganisms (GCM) 10K type strain sequencing project: providing services to taxonomists for standard genome sequencing and annotation.</title>
        <authorList>
            <consortium name="The Broad Institute Genomics Platform"/>
            <consortium name="The Broad Institute Genome Sequencing Center for Infectious Disease"/>
            <person name="Wu L."/>
            <person name="Ma J."/>
        </authorList>
    </citation>
    <scope>NUCLEOTIDE SEQUENCE [LARGE SCALE GENOMIC DNA]</scope>
    <source>
        <strain evidence="3">NBRC 108755</strain>
    </source>
</reference>